<feature type="signal peptide" evidence="1">
    <location>
        <begin position="1"/>
        <end position="24"/>
    </location>
</feature>
<protein>
    <submittedName>
        <fullName evidence="2">Uncharacterized protein</fullName>
    </submittedName>
</protein>
<keyword evidence="1" id="KW-0732">Signal</keyword>
<comment type="caution">
    <text evidence="2">The sequence shown here is derived from an EMBL/GenBank/DDBJ whole genome shotgun (WGS) entry which is preliminary data.</text>
</comment>
<reference evidence="2" key="1">
    <citation type="submission" date="2022-05" db="EMBL/GenBank/DDBJ databases">
        <authorList>
            <person name="Jo J.-H."/>
            <person name="Im W.-T."/>
        </authorList>
    </citation>
    <scope>NUCLEOTIDE SEQUENCE</scope>
    <source>
        <strain evidence="2">RG327</strain>
    </source>
</reference>
<feature type="chain" id="PRO_5046546133" evidence="1">
    <location>
        <begin position="25"/>
        <end position="133"/>
    </location>
</feature>
<dbReference type="RefSeq" id="WP_249867208.1">
    <property type="nucleotide sequence ID" value="NZ_JAMGBC010000001.1"/>
</dbReference>
<dbReference type="EMBL" id="JAMGBC010000001">
    <property type="protein sequence ID" value="MCL6678243.1"/>
    <property type="molecule type" value="Genomic_DNA"/>
</dbReference>
<organism evidence="2 3">
    <name type="scientific">Sphingomonas anseongensis</name>
    <dbReference type="NCBI Taxonomy" id="2908207"/>
    <lineage>
        <taxon>Bacteria</taxon>
        <taxon>Pseudomonadati</taxon>
        <taxon>Pseudomonadota</taxon>
        <taxon>Alphaproteobacteria</taxon>
        <taxon>Sphingomonadales</taxon>
        <taxon>Sphingomonadaceae</taxon>
        <taxon>Sphingomonas</taxon>
    </lineage>
</organism>
<gene>
    <name evidence="2" type="ORF">LZ519_02775</name>
</gene>
<evidence type="ECO:0000313" key="3">
    <source>
        <dbReference type="Proteomes" id="UP001165343"/>
    </source>
</evidence>
<name>A0ABT0RDC3_9SPHN</name>
<evidence type="ECO:0000256" key="1">
    <source>
        <dbReference type="SAM" id="SignalP"/>
    </source>
</evidence>
<keyword evidence="3" id="KW-1185">Reference proteome</keyword>
<sequence length="133" mass="13522">MTKSLLFKAVFFGAAAAAPIAAVAAQAVAWAPGSEIAGQTVQVQTNGVMNSITFNADGTATIGTPSGTTVPGTWSAANNMLCLSANGGQECWPYSQPFHAGQQIALTSSCNQVTTFTPQSTNPPTQRSGGERG</sequence>
<accession>A0ABT0RDC3</accession>
<proteinExistence type="predicted"/>
<dbReference type="Proteomes" id="UP001165343">
    <property type="component" value="Unassembled WGS sequence"/>
</dbReference>
<evidence type="ECO:0000313" key="2">
    <source>
        <dbReference type="EMBL" id="MCL6678243.1"/>
    </source>
</evidence>